<organism evidence="1">
    <name type="scientific">uncultured marine virus</name>
    <dbReference type="NCBI Taxonomy" id="186617"/>
    <lineage>
        <taxon>Viruses</taxon>
        <taxon>environmental samples</taxon>
    </lineage>
</organism>
<name>A0A0F7L8C2_9VIRU</name>
<evidence type="ECO:0000313" key="1">
    <source>
        <dbReference type="EMBL" id="AKH47793.1"/>
    </source>
</evidence>
<proteinExistence type="predicted"/>
<accession>A0A0F7L8C2</accession>
<dbReference type="EMBL" id="KR029598">
    <property type="protein sequence ID" value="AKH47793.1"/>
    <property type="molecule type" value="Genomic_DNA"/>
</dbReference>
<sequence length="68" mass="7876">MKFISLTQLKCHPMFQKLSSDISMSIEKNLKNKESMLQNGIKLQEINVSQNVSEKQNMPKPLKNLNEQ</sequence>
<reference evidence="1" key="1">
    <citation type="journal article" date="2015" name="Front. Microbiol.">
        <title>Combining genomic sequencing methods to explore viral diversity and reveal potential virus-host interactions.</title>
        <authorList>
            <person name="Chow C.E."/>
            <person name="Winget D.M."/>
            <person name="White R.A.III."/>
            <person name="Hallam S.J."/>
            <person name="Suttle C.A."/>
        </authorList>
    </citation>
    <scope>NUCLEOTIDE SEQUENCE</scope>
    <source>
        <strain evidence="1">Oxic1_3</strain>
    </source>
</reference>
<reference evidence="1" key="2">
    <citation type="submission" date="2015-03" db="EMBL/GenBank/DDBJ databases">
        <authorList>
            <person name="Chow C.-E.T."/>
            <person name="Winget D.M."/>
            <person name="White R.A.III."/>
            <person name="Hallam S.J."/>
            <person name="Suttle C.A."/>
        </authorList>
    </citation>
    <scope>NUCLEOTIDE SEQUENCE</scope>
    <source>
        <strain evidence="1">Oxic1_3</strain>
    </source>
</reference>
<protein>
    <submittedName>
        <fullName evidence="1">Uncharacterized protein</fullName>
    </submittedName>
</protein>